<accession>A0A931DI11</accession>
<dbReference type="InterPro" id="IPR009078">
    <property type="entry name" value="Ferritin-like_SF"/>
</dbReference>
<keyword evidence="4" id="KW-1185">Reference proteome</keyword>
<organism evidence="3 4">
    <name type="scientific">Actinomadura viridis</name>
    <dbReference type="NCBI Taxonomy" id="58110"/>
    <lineage>
        <taxon>Bacteria</taxon>
        <taxon>Bacillati</taxon>
        <taxon>Actinomycetota</taxon>
        <taxon>Actinomycetes</taxon>
        <taxon>Streptosporangiales</taxon>
        <taxon>Thermomonosporaceae</taxon>
        <taxon>Actinomadura</taxon>
    </lineage>
</organism>
<dbReference type="Gene3D" id="1.20.1260.10">
    <property type="match status" value="1"/>
</dbReference>
<gene>
    <name evidence="3" type="ORF">IW256_002029</name>
</gene>
<dbReference type="InterPro" id="IPR012347">
    <property type="entry name" value="Ferritin-like"/>
</dbReference>
<sequence length="163" mass="16970">MRAGRATAGRATADALQEVLRAEHAAVYGYGVAGARLAGSMRRSAETIWNAHRARRDDLAARLAGMGATPIAADAVYRLSVRVTSVRTAAEAAAALEDDLVIAYTGLAGSADAALRAFAARAMQEAMARAVRWRAHAGRPAGPGSAFPGLPPESLRPRPRPGE</sequence>
<comment type="caution">
    <text evidence="3">The sequence shown here is derived from an EMBL/GenBank/DDBJ whole genome shotgun (WGS) entry which is preliminary data.</text>
</comment>
<dbReference type="CDD" id="cd00657">
    <property type="entry name" value="Ferritin_like"/>
    <property type="match status" value="1"/>
</dbReference>
<protein>
    <recommendedName>
        <fullName evidence="2">DUF4439 domain-containing protein</fullName>
    </recommendedName>
</protein>
<evidence type="ECO:0000313" key="4">
    <source>
        <dbReference type="Proteomes" id="UP000614047"/>
    </source>
</evidence>
<feature type="region of interest" description="Disordered" evidence="1">
    <location>
        <begin position="139"/>
        <end position="163"/>
    </location>
</feature>
<evidence type="ECO:0000259" key="2">
    <source>
        <dbReference type="Pfam" id="PF14530"/>
    </source>
</evidence>
<dbReference type="SUPFAM" id="SSF47240">
    <property type="entry name" value="Ferritin-like"/>
    <property type="match status" value="1"/>
</dbReference>
<dbReference type="InterPro" id="IPR029447">
    <property type="entry name" value="DUF4439"/>
</dbReference>
<feature type="domain" description="DUF4439" evidence="2">
    <location>
        <begin position="15"/>
        <end position="151"/>
    </location>
</feature>
<dbReference type="Pfam" id="PF14530">
    <property type="entry name" value="DUF4439"/>
    <property type="match status" value="1"/>
</dbReference>
<dbReference type="EMBL" id="JADOUA010000001">
    <property type="protein sequence ID" value="MBG6087916.1"/>
    <property type="molecule type" value="Genomic_DNA"/>
</dbReference>
<dbReference type="RefSeq" id="WP_197010713.1">
    <property type="nucleotide sequence ID" value="NZ_BAABES010000008.1"/>
</dbReference>
<name>A0A931DI11_9ACTN</name>
<evidence type="ECO:0000313" key="3">
    <source>
        <dbReference type="EMBL" id="MBG6087916.1"/>
    </source>
</evidence>
<dbReference type="AlphaFoldDB" id="A0A931DI11"/>
<dbReference type="Proteomes" id="UP000614047">
    <property type="component" value="Unassembled WGS sequence"/>
</dbReference>
<reference evidence="3" key="1">
    <citation type="submission" date="2020-11" db="EMBL/GenBank/DDBJ databases">
        <title>Sequencing the genomes of 1000 actinobacteria strains.</title>
        <authorList>
            <person name="Klenk H.-P."/>
        </authorList>
    </citation>
    <scope>NUCLEOTIDE SEQUENCE</scope>
    <source>
        <strain evidence="3">DSM 43175</strain>
    </source>
</reference>
<proteinExistence type="predicted"/>
<evidence type="ECO:0000256" key="1">
    <source>
        <dbReference type="SAM" id="MobiDB-lite"/>
    </source>
</evidence>